<comment type="caution">
    <text evidence="2">The sequence shown here is derived from an EMBL/GenBank/DDBJ whole genome shotgun (WGS) entry which is preliminary data.</text>
</comment>
<accession>A0AAW1WIG8</accession>
<sequence>MQLTGAQGRLEAEKKQGEALDKMSKDRERLSRCWWENRIEELGLDELQMFKAAMEVLKKNVTEHVHNMNGPANMSVSFFMMNGIIQLDHHLSEKKFVVINGSHGSMRPISAYCFDYGYGCPSCNVQLSTLWEPQNTNVVMLLEQIQDILQHFLKDSRPFIQIKLLLH</sequence>
<feature type="compositionally biased region" description="Basic and acidic residues" evidence="1">
    <location>
        <begin position="10"/>
        <end position="23"/>
    </location>
</feature>
<reference evidence="2 3" key="1">
    <citation type="journal article" date="2023" name="G3 (Bethesda)">
        <title>A chromosome-length genome assembly and annotation of blackberry (Rubus argutus, cv. 'Hillquist').</title>
        <authorList>
            <person name="Bruna T."/>
            <person name="Aryal R."/>
            <person name="Dudchenko O."/>
            <person name="Sargent D.J."/>
            <person name="Mead D."/>
            <person name="Buti M."/>
            <person name="Cavallini A."/>
            <person name="Hytonen T."/>
            <person name="Andres J."/>
            <person name="Pham M."/>
            <person name="Weisz D."/>
            <person name="Mascagni F."/>
            <person name="Usai G."/>
            <person name="Natali L."/>
            <person name="Bassil N."/>
            <person name="Fernandez G.E."/>
            <person name="Lomsadze A."/>
            <person name="Armour M."/>
            <person name="Olukolu B."/>
            <person name="Poorten T."/>
            <person name="Britton C."/>
            <person name="Davik J."/>
            <person name="Ashrafi H."/>
            <person name="Aiden E.L."/>
            <person name="Borodovsky M."/>
            <person name="Worthington M."/>
        </authorList>
    </citation>
    <scope>NUCLEOTIDE SEQUENCE [LARGE SCALE GENOMIC DNA]</scope>
    <source>
        <strain evidence="2">PI 553951</strain>
    </source>
</reference>
<gene>
    <name evidence="2" type="ORF">M0R45_031847</name>
</gene>
<evidence type="ECO:0000256" key="1">
    <source>
        <dbReference type="SAM" id="MobiDB-lite"/>
    </source>
</evidence>
<dbReference type="EMBL" id="JBEDUW010000006">
    <property type="protein sequence ID" value="KAK9923428.1"/>
    <property type="molecule type" value="Genomic_DNA"/>
</dbReference>
<evidence type="ECO:0000313" key="2">
    <source>
        <dbReference type="EMBL" id="KAK9923428.1"/>
    </source>
</evidence>
<dbReference type="AlphaFoldDB" id="A0AAW1WIG8"/>
<keyword evidence="3" id="KW-1185">Reference proteome</keyword>
<name>A0AAW1WIG8_RUBAR</name>
<protein>
    <submittedName>
        <fullName evidence="2">Uncharacterized protein</fullName>
    </submittedName>
</protein>
<organism evidence="2 3">
    <name type="scientific">Rubus argutus</name>
    <name type="common">Southern blackberry</name>
    <dbReference type="NCBI Taxonomy" id="59490"/>
    <lineage>
        <taxon>Eukaryota</taxon>
        <taxon>Viridiplantae</taxon>
        <taxon>Streptophyta</taxon>
        <taxon>Embryophyta</taxon>
        <taxon>Tracheophyta</taxon>
        <taxon>Spermatophyta</taxon>
        <taxon>Magnoliopsida</taxon>
        <taxon>eudicotyledons</taxon>
        <taxon>Gunneridae</taxon>
        <taxon>Pentapetalae</taxon>
        <taxon>rosids</taxon>
        <taxon>fabids</taxon>
        <taxon>Rosales</taxon>
        <taxon>Rosaceae</taxon>
        <taxon>Rosoideae</taxon>
        <taxon>Rosoideae incertae sedis</taxon>
        <taxon>Rubus</taxon>
    </lineage>
</organism>
<feature type="region of interest" description="Disordered" evidence="1">
    <location>
        <begin position="1"/>
        <end position="23"/>
    </location>
</feature>
<proteinExistence type="predicted"/>
<dbReference type="Proteomes" id="UP001457282">
    <property type="component" value="Unassembled WGS sequence"/>
</dbReference>
<evidence type="ECO:0000313" key="3">
    <source>
        <dbReference type="Proteomes" id="UP001457282"/>
    </source>
</evidence>
<dbReference type="Gene3D" id="6.10.140.920">
    <property type="match status" value="1"/>
</dbReference>